<evidence type="ECO:0000313" key="5">
    <source>
        <dbReference type="EMBL" id="OSC27765.1"/>
    </source>
</evidence>
<keyword evidence="4" id="KW-0143">Chaperone</keyword>
<comment type="subcellular location">
    <subcellularLocation>
        <location evidence="1">Cytoplasm</location>
    </subcellularLocation>
</comment>
<evidence type="ECO:0008006" key="7">
    <source>
        <dbReference type="Google" id="ProtNLM"/>
    </source>
</evidence>
<comment type="similarity">
    <text evidence="2">Belongs to the EspG family.</text>
</comment>
<evidence type="ECO:0000256" key="1">
    <source>
        <dbReference type="ARBA" id="ARBA00004496"/>
    </source>
</evidence>
<evidence type="ECO:0000256" key="3">
    <source>
        <dbReference type="ARBA" id="ARBA00022490"/>
    </source>
</evidence>
<dbReference type="AlphaFoldDB" id="A0AA91PBP5"/>
<dbReference type="InterPro" id="IPR025734">
    <property type="entry name" value="EspG"/>
</dbReference>
<keyword evidence="3" id="KW-0963">Cytoplasm</keyword>
<evidence type="ECO:0000256" key="4">
    <source>
        <dbReference type="ARBA" id="ARBA00023186"/>
    </source>
</evidence>
<dbReference type="RefSeq" id="WP_085305416.1">
    <property type="nucleotide sequence ID" value="NZ_AP022594.1"/>
</dbReference>
<gene>
    <name evidence="5" type="ORF">B8W67_17925</name>
</gene>
<sequence length="275" mass="29073">MLTTTVDGIWVLQALSRIECLAPELGLRPLLVRYESAQSALRHPVADELRAAGAIGADGTVDAAVREWLTVLARRDVALVARIRRPGDGGEPATAILARCAQFWVVLERHADALRLSGVGCSRDHDEAVDVVHTQITRLCGALPAAPIRPITVPAGVFGAATVEELSGSLADLILDGPQRHLMRAALDPRASAQASFVALQSGTGGAAPGGHVDPGAVTLVDTAVGRLLAEQVFAPGHRWMVIAPGTPTATIAAIDRMLQRLPARRDWHAVRRGR</sequence>
<keyword evidence="6" id="KW-1185">Reference proteome</keyword>
<name>A0AA91PBP5_9MYCO</name>
<evidence type="ECO:0000313" key="6">
    <source>
        <dbReference type="Proteomes" id="UP000193577"/>
    </source>
</evidence>
<organism evidence="5 6">
    <name type="scientific">Mycolicibacillus koreensis</name>
    <dbReference type="NCBI Taxonomy" id="1069220"/>
    <lineage>
        <taxon>Bacteria</taxon>
        <taxon>Bacillati</taxon>
        <taxon>Actinomycetota</taxon>
        <taxon>Actinomycetes</taxon>
        <taxon>Mycobacteriales</taxon>
        <taxon>Mycobacteriaceae</taxon>
        <taxon>Mycolicibacillus</taxon>
    </lineage>
</organism>
<comment type="caution">
    <text evidence="5">The sequence shown here is derived from an EMBL/GenBank/DDBJ whole genome shotgun (WGS) entry which is preliminary data.</text>
</comment>
<reference evidence="5 6" key="1">
    <citation type="submission" date="2017-04" db="EMBL/GenBank/DDBJ databases">
        <title>The new phylogeny of genus Mycobacterium.</title>
        <authorList>
            <person name="Tortoli E."/>
            <person name="Trovato A."/>
            <person name="Cirillo D.M."/>
        </authorList>
    </citation>
    <scope>NUCLEOTIDE SEQUENCE [LARGE SCALE GENOMIC DNA]</scope>
    <source>
        <strain evidence="5 6">KCTC 19819</strain>
    </source>
</reference>
<dbReference type="GO" id="GO:0005737">
    <property type="term" value="C:cytoplasm"/>
    <property type="evidence" value="ECO:0007669"/>
    <property type="project" value="UniProtKB-SubCell"/>
</dbReference>
<protein>
    <recommendedName>
        <fullName evidence="7">ESX-2 secretion-associated protein EspG2</fullName>
    </recommendedName>
</protein>
<dbReference type="Pfam" id="PF14011">
    <property type="entry name" value="ESX-1_EspG"/>
    <property type="match status" value="1"/>
</dbReference>
<accession>A0AA91PBP5</accession>
<proteinExistence type="inferred from homology"/>
<dbReference type="EMBL" id="NCXO01000057">
    <property type="protein sequence ID" value="OSC27765.1"/>
    <property type="molecule type" value="Genomic_DNA"/>
</dbReference>
<dbReference type="Proteomes" id="UP000193577">
    <property type="component" value="Unassembled WGS sequence"/>
</dbReference>
<evidence type="ECO:0000256" key="2">
    <source>
        <dbReference type="ARBA" id="ARBA00006411"/>
    </source>
</evidence>